<dbReference type="Gramene" id="Bo7g108070.1">
    <property type="protein sequence ID" value="Bo7g108070.1"/>
    <property type="gene ID" value="Bo7g108070"/>
</dbReference>
<keyword evidence="3" id="KW-1185">Reference proteome</keyword>
<reference evidence="2 3" key="1">
    <citation type="journal article" date="2014" name="Genome Biol.">
        <title>Transcriptome and methylome profiling reveals relics of genome dominance in the mesopolyploid Brassica oleracea.</title>
        <authorList>
            <person name="Parkin I.A."/>
            <person name="Koh C."/>
            <person name="Tang H."/>
            <person name="Robinson S.J."/>
            <person name="Kagale S."/>
            <person name="Clarke W.E."/>
            <person name="Town C.D."/>
            <person name="Nixon J."/>
            <person name="Krishnakumar V."/>
            <person name="Bidwell S.L."/>
            <person name="Denoeud F."/>
            <person name="Belcram H."/>
            <person name="Links M.G."/>
            <person name="Just J."/>
            <person name="Clarke C."/>
            <person name="Bender T."/>
            <person name="Huebert T."/>
            <person name="Mason A.S."/>
            <person name="Pires J.C."/>
            <person name="Barker G."/>
            <person name="Moore J."/>
            <person name="Walley P.G."/>
            <person name="Manoli S."/>
            <person name="Batley J."/>
            <person name="Edwards D."/>
            <person name="Nelson M.N."/>
            <person name="Wang X."/>
            <person name="Paterson A.H."/>
            <person name="King G."/>
            <person name="Bancroft I."/>
            <person name="Chalhoub B."/>
            <person name="Sharpe A.G."/>
        </authorList>
    </citation>
    <scope>NUCLEOTIDE SEQUENCE</scope>
    <source>
        <strain evidence="2 3">cv. TO1000</strain>
    </source>
</reference>
<dbReference type="EnsemblPlants" id="Bo7g108070.1">
    <property type="protein sequence ID" value="Bo7g108070.1"/>
    <property type="gene ID" value="Bo7g108070"/>
</dbReference>
<dbReference type="OMA" id="ADDYPIN"/>
<dbReference type="AlphaFoldDB" id="A0A0D3DFF9"/>
<reference evidence="2" key="2">
    <citation type="submission" date="2015-03" db="UniProtKB">
        <authorList>
            <consortium name="EnsemblPlants"/>
        </authorList>
    </citation>
    <scope>IDENTIFICATION</scope>
</reference>
<evidence type="ECO:0000313" key="3">
    <source>
        <dbReference type="Proteomes" id="UP000032141"/>
    </source>
</evidence>
<evidence type="ECO:0000313" key="2">
    <source>
        <dbReference type="EnsemblPlants" id="Bo7g108070.1"/>
    </source>
</evidence>
<dbReference type="HOGENOM" id="CLU_3035164_0_0_1"/>
<protein>
    <submittedName>
        <fullName evidence="2">Uncharacterized protein</fullName>
    </submittedName>
</protein>
<feature type="region of interest" description="Disordered" evidence="1">
    <location>
        <begin position="1"/>
        <end position="55"/>
    </location>
</feature>
<name>A0A0D3DFF9_BRAOL</name>
<organism evidence="2 3">
    <name type="scientific">Brassica oleracea var. oleracea</name>
    <dbReference type="NCBI Taxonomy" id="109376"/>
    <lineage>
        <taxon>Eukaryota</taxon>
        <taxon>Viridiplantae</taxon>
        <taxon>Streptophyta</taxon>
        <taxon>Embryophyta</taxon>
        <taxon>Tracheophyta</taxon>
        <taxon>Spermatophyta</taxon>
        <taxon>Magnoliopsida</taxon>
        <taxon>eudicotyledons</taxon>
        <taxon>Gunneridae</taxon>
        <taxon>Pentapetalae</taxon>
        <taxon>rosids</taxon>
        <taxon>malvids</taxon>
        <taxon>Brassicales</taxon>
        <taxon>Brassicaceae</taxon>
        <taxon>Brassiceae</taxon>
        <taxon>Brassica</taxon>
    </lineage>
</organism>
<evidence type="ECO:0000256" key="1">
    <source>
        <dbReference type="SAM" id="MobiDB-lite"/>
    </source>
</evidence>
<sequence length="55" mass="6050">MAGLTSADDYPINSDSTEITNPPCLADNGVLDLEREEQQTPHKYFPNDGPDLQTD</sequence>
<dbReference type="Proteomes" id="UP000032141">
    <property type="component" value="Chromosome C7"/>
</dbReference>
<proteinExistence type="predicted"/>
<accession>A0A0D3DFF9</accession>